<accession>A0ABY6F185</accession>
<reference evidence="3" key="1">
    <citation type="submission" date="2022-10" db="EMBL/GenBank/DDBJ databases">
        <authorList>
            <person name="Mo P."/>
        </authorList>
    </citation>
    <scope>NUCLEOTIDE SEQUENCE</scope>
    <source>
        <strain evidence="3">HUAS 14-6</strain>
        <plasmid evidence="3">punmamed2</plasmid>
    </source>
</reference>
<dbReference type="NCBIfam" id="NF042915">
    <property type="entry name" value="MAB_1171c_fam"/>
    <property type="match status" value="1"/>
</dbReference>
<dbReference type="Pfam" id="PF20182">
    <property type="entry name" value="DUF6545"/>
    <property type="match status" value="1"/>
</dbReference>
<evidence type="ECO:0000256" key="1">
    <source>
        <dbReference type="SAM" id="Phobius"/>
    </source>
</evidence>
<feature type="transmembrane region" description="Helical" evidence="1">
    <location>
        <begin position="221"/>
        <end position="243"/>
    </location>
</feature>
<dbReference type="InterPro" id="IPR050039">
    <property type="entry name" value="MAB_1171c-like"/>
</dbReference>
<name>A0ABY6F185_9ACTN</name>
<dbReference type="Proteomes" id="UP001060733">
    <property type="component" value="Plasmid punmamed2"/>
</dbReference>
<keyword evidence="3" id="KW-0614">Plasmid</keyword>
<feature type="transmembrane region" description="Helical" evidence="1">
    <location>
        <begin position="34"/>
        <end position="51"/>
    </location>
</feature>
<keyword evidence="4" id="KW-1185">Reference proteome</keyword>
<keyword evidence="1" id="KW-0812">Transmembrane</keyword>
<evidence type="ECO:0000313" key="3">
    <source>
        <dbReference type="EMBL" id="UXY40423.1"/>
    </source>
</evidence>
<feature type="transmembrane region" description="Helical" evidence="1">
    <location>
        <begin position="181"/>
        <end position="201"/>
    </location>
</feature>
<proteinExistence type="predicted"/>
<gene>
    <name evidence="3" type="ORF">N8I86_38305</name>
</gene>
<feature type="domain" description="DUF6545" evidence="2">
    <location>
        <begin position="251"/>
        <end position="387"/>
    </location>
</feature>
<feature type="transmembrane region" description="Helical" evidence="1">
    <location>
        <begin position="104"/>
        <end position="123"/>
    </location>
</feature>
<keyword evidence="1" id="KW-0472">Membrane</keyword>
<dbReference type="EMBL" id="CP106796">
    <property type="protein sequence ID" value="UXY40423.1"/>
    <property type="molecule type" value="Genomic_DNA"/>
</dbReference>
<protein>
    <recommendedName>
        <fullName evidence="2">DUF6545 domain-containing protein</fullName>
    </recommendedName>
</protein>
<evidence type="ECO:0000259" key="2">
    <source>
        <dbReference type="Pfam" id="PF20182"/>
    </source>
</evidence>
<sequence>MLFIVVYGMLSLITWSAFAVKLKDLSRDWRNRELQLLCLAISTFAAPFFFATPPVYVRLDALLGQRNIATLIIYTCVAVCLTSFLALLVSWSSTQSKIRLRHRLIVGYAVTTIVAMVTFFFLGTVNDTEHPVDFDVHYASTPYITEFLLTYQCLFTVSMIGLILMCWRYSTMVDRPWLRGGLRVITAGAVTGLGYCLPKAVSLAWDVAGDSPLDSVSSVVAPMFASAAAALFAIGFTMPVWGVGMSTTASWISGYLAFQRRYPLWQAITRAFPEIVLVPPPSSRLELARELSFYQNRQVIEILDGEMRLRPHYDTAISELTRKECTGRRITGIQAEALVEAVQLAAALQAHVVGRELPLRSETDVRESTDGDLAKEATRLVRVAEALLSPVVPAVLARLTATAHDCRTQS</sequence>
<dbReference type="InterPro" id="IPR046675">
    <property type="entry name" value="DUF6545"/>
</dbReference>
<keyword evidence="1" id="KW-1133">Transmembrane helix</keyword>
<feature type="transmembrane region" description="Helical" evidence="1">
    <location>
        <begin position="6"/>
        <end position="22"/>
    </location>
</feature>
<feature type="transmembrane region" description="Helical" evidence="1">
    <location>
        <begin position="71"/>
        <end position="92"/>
    </location>
</feature>
<feature type="transmembrane region" description="Helical" evidence="1">
    <location>
        <begin position="143"/>
        <end position="169"/>
    </location>
</feature>
<organism evidence="3 4">
    <name type="scientific">Streptomyces albidocamelliae</name>
    <dbReference type="NCBI Taxonomy" id="2981135"/>
    <lineage>
        <taxon>Bacteria</taxon>
        <taxon>Bacillati</taxon>
        <taxon>Actinomycetota</taxon>
        <taxon>Actinomycetes</taxon>
        <taxon>Kitasatosporales</taxon>
        <taxon>Streptomycetaceae</taxon>
        <taxon>Streptomyces</taxon>
    </lineage>
</organism>
<dbReference type="RefSeq" id="WP_263280279.1">
    <property type="nucleotide sequence ID" value="NZ_CP106796.1"/>
</dbReference>
<geneLocation type="plasmid" evidence="3 4">
    <name>punmamed2</name>
</geneLocation>
<evidence type="ECO:0000313" key="4">
    <source>
        <dbReference type="Proteomes" id="UP001060733"/>
    </source>
</evidence>